<comment type="cofactor">
    <cofactor evidence="1">
        <name>a divalent metal cation</name>
        <dbReference type="ChEBI" id="CHEBI:60240"/>
    </cofactor>
</comment>
<dbReference type="PANTHER" id="PTHR22930">
    <property type="match status" value="1"/>
</dbReference>
<dbReference type="GO" id="GO:0046872">
    <property type="term" value="F:metal ion binding"/>
    <property type="evidence" value="ECO:0007669"/>
    <property type="project" value="UniProtKB-KW"/>
</dbReference>
<keyword evidence="6" id="KW-0378">Hydrolase</keyword>
<keyword evidence="5" id="KW-0479">Metal-binding</keyword>
<dbReference type="PANTHER" id="PTHR22930:SF269">
    <property type="entry name" value="NUCLEASE HARBI1-LIKE PROTEIN"/>
    <property type="match status" value="1"/>
</dbReference>
<accession>A0ABD1KGI9</accession>
<evidence type="ECO:0000259" key="8">
    <source>
        <dbReference type="Pfam" id="PF13359"/>
    </source>
</evidence>
<proteinExistence type="inferred from homology"/>
<dbReference type="AlphaFoldDB" id="A0ABD1KGI9"/>
<dbReference type="InterPro" id="IPR027806">
    <property type="entry name" value="HARBI1_dom"/>
</dbReference>
<sequence length="444" mass="51577">MGFSNVQRLSEKLYCGTKCFGKLHGVKEASRNHYYYHFYGLSDYILQDPTKTAALLLLLRRRRRRRRGRLWVHPLNLQQEEQGDYHHLVQELQLDRERHMRYFRMTTDQMEQLVLHIVPDLTRHTTAYRKPIEAKQRLAVTLRFLATGDSFSSLAFSYRMGESTVALCVEETCKAVVRRLLSSQMPEPKTQDWLAMADRFESRWSFPNCIGAIDGKHVCIQAPPNSGSLYFNYKKTFSVVLLALVDANYRFRVVHVGEYGRTSDGGVYRNSALARGMELQTLGVPEDRTLPNLEELGPVPFVMVGDAAFPLKKYLMRPYPGSHLEKEKRVFNYRLSLARNVVENAFGILSSRWRVLHRRIQLHPRKLNDVILTLCILHNFLLQDHPNDDTRWMHDSHPRAPQGTFQSVQAMGGNRCTQVSYEVRDKFRQYFCSETGKISSQEDV</sequence>
<evidence type="ECO:0000313" key="9">
    <source>
        <dbReference type="EMBL" id="KAL2098335.1"/>
    </source>
</evidence>
<dbReference type="GO" id="GO:0004518">
    <property type="term" value="F:nuclease activity"/>
    <property type="evidence" value="ECO:0007669"/>
    <property type="project" value="UniProtKB-KW"/>
</dbReference>
<dbReference type="GO" id="GO:0016787">
    <property type="term" value="F:hydrolase activity"/>
    <property type="evidence" value="ECO:0007669"/>
    <property type="project" value="UniProtKB-KW"/>
</dbReference>
<gene>
    <name evidence="9" type="ORF">ACEWY4_007542</name>
</gene>
<dbReference type="EMBL" id="JBHFQA010000006">
    <property type="protein sequence ID" value="KAL2098335.1"/>
    <property type="molecule type" value="Genomic_DNA"/>
</dbReference>
<evidence type="ECO:0000256" key="3">
    <source>
        <dbReference type="ARBA" id="ARBA00006958"/>
    </source>
</evidence>
<evidence type="ECO:0000256" key="4">
    <source>
        <dbReference type="ARBA" id="ARBA00022722"/>
    </source>
</evidence>
<keyword evidence="10" id="KW-1185">Reference proteome</keyword>
<dbReference type="Proteomes" id="UP001591681">
    <property type="component" value="Unassembled WGS sequence"/>
</dbReference>
<feature type="domain" description="DDE Tnp4" evidence="8">
    <location>
        <begin position="213"/>
        <end position="379"/>
    </location>
</feature>
<keyword evidence="4" id="KW-0540">Nuclease</keyword>
<name>A0ABD1KGI9_9TELE</name>
<reference evidence="9 10" key="1">
    <citation type="submission" date="2024-09" db="EMBL/GenBank/DDBJ databases">
        <title>A chromosome-level genome assembly of Gray's grenadier anchovy, Coilia grayii.</title>
        <authorList>
            <person name="Fu Z."/>
        </authorList>
    </citation>
    <scope>NUCLEOTIDE SEQUENCE [LARGE SCALE GENOMIC DNA]</scope>
    <source>
        <strain evidence="9">G4</strain>
        <tissue evidence="9">Muscle</tissue>
    </source>
</reference>
<evidence type="ECO:0000256" key="7">
    <source>
        <dbReference type="ARBA" id="ARBA00023242"/>
    </source>
</evidence>
<protein>
    <recommendedName>
        <fullName evidence="8">DDE Tnp4 domain-containing protein</fullName>
    </recommendedName>
</protein>
<evidence type="ECO:0000256" key="6">
    <source>
        <dbReference type="ARBA" id="ARBA00022801"/>
    </source>
</evidence>
<evidence type="ECO:0000256" key="2">
    <source>
        <dbReference type="ARBA" id="ARBA00004123"/>
    </source>
</evidence>
<comment type="caution">
    <text evidence="9">The sequence shown here is derived from an EMBL/GenBank/DDBJ whole genome shotgun (WGS) entry which is preliminary data.</text>
</comment>
<dbReference type="Pfam" id="PF13359">
    <property type="entry name" value="DDE_Tnp_4"/>
    <property type="match status" value="1"/>
</dbReference>
<evidence type="ECO:0000256" key="5">
    <source>
        <dbReference type="ARBA" id="ARBA00022723"/>
    </source>
</evidence>
<dbReference type="GO" id="GO:0005634">
    <property type="term" value="C:nucleus"/>
    <property type="evidence" value="ECO:0007669"/>
    <property type="project" value="UniProtKB-SubCell"/>
</dbReference>
<keyword evidence="7" id="KW-0539">Nucleus</keyword>
<evidence type="ECO:0000313" key="10">
    <source>
        <dbReference type="Proteomes" id="UP001591681"/>
    </source>
</evidence>
<comment type="subcellular location">
    <subcellularLocation>
        <location evidence="2">Nucleus</location>
    </subcellularLocation>
</comment>
<dbReference type="InterPro" id="IPR045249">
    <property type="entry name" value="HARBI1-like"/>
</dbReference>
<comment type="similarity">
    <text evidence="3">Belongs to the HARBI1 family.</text>
</comment>
<organism evidence="9 10">
    <name type="scientific">Coilia grayii</name>
    <name type="common">Gray's grenadier anchovy</name>
    <dbReference type="NCBI Taxonomy" id="363190"/>
    <lineage>
        <taxon>Eukaryota</taxon>
        <taxon>Metazoa</taxon>
        <taxon>Chordata</taxon>
        <taxon>Craniata</taxon>
        <taxon>Vertebrata</taxon>
        <taxon>Euteleostomi</taxon>
        <taxon>Actinopterygii</taxon>
        <taxon>Neopterygii</taxon>
        <taxon>Teleostei</taxon>
        <taxon>Clupei</taxon>
        <taxon>Clupeiformes</taxon>
        <taxon>Clupeoidei</taxon>
        <taxon>Engraulidae</taxon>
        <taxon>Coilinae</taxon>
        <taxon>Coilia</taxon>
    </lineage>
</organism>
<evidence type="ECO:0000256" key="1">
    <source>
        <dbReference type="ARBA" id="ARBA00001968"/>
    </source>
</evidence>